<proteinExistence type="predicted"/>
<evidence type="ECO:0000256" key="2">
    <source>
        <dbReference type="SAM" id="Phobius"/>
    </source>
</evidence>
<dbReference type="SUPFAM" id="SSF103473">
    <property type="entry name" value="MFS general substrate transporter"/>
    <property type="match status" value="1"/>
</dbReference>
<sequence>MMLNEEKKDDAVLAQESNGSVHNEDALAGSSNTTEPPTAKHGCFGLADPKLRPFVIISITYLLFTVTDGAIRMIVLLHAYNKSFSALEVAIMFTLYELAGVFTNLAAGLMGARWGIRFCSVLGLSLQILSYGLLFGWQDDWTKQQAIVYVTIAQMFAGVAKDLTKLGGKTVTKLVTPEGRDTRLFHIVSLLTGWKNSLKGVGYFLGSALLEIGYEAALWTMIALILLALPFAVFGLSKDLGTAKKKNASWREIFVLDNWNLNVLSFARMFLFASRDFWFEVPLPFYLRSPNCYALGPEFTCTIDDPDSCTSGAACDPEVDYCTNINMGGGCGGPGVQRAVVGAFLGGYIILYGQVQSWTPQLVTGPLRQTPPNKITEMFWGLINCYPTMIGAIVFFKGEVFMSYQLEGMMGWLVTIIVTFAIIFAINSSIHSFLVVKYAAADKVAVSVGLYYMANAMGRLVGTLGSGFIYTYAGGDSYISDGYNAGSDARIGLAACFVAGTVCSFLAAIITVYIKDDDSGLKCGPCWTIVESKEADDDEGDEQEVTETDRVEMEQFDSSEIISC</sequence>
<keyword evidence="4" id="KW-1185">Reference proteome</keyword>
<feature type="transmembrane region" description="Helical" evidence="2">
    <location>
        <begin position="410"/>
        <end position="436"/>
    </location>
</feature>
<dbReference type="Pfam" id="PF07690">
    <property type="entry name" value="MFS_1"/>
    <property type="match status" value="1"/>
</dbReference>
<reference evidence="3 4" key="1">
    <citation type="submission" date="2024-10" db="EMBL/GenBank/DDBJ databases">
        <title>Updated reference genomes for cyclostephanoid diatoms.</title>
        <authorList>
            <person name="Roberts W.R."/>
            <person name="Alverson A.J."/>
        </authorList>
    </citation>
    <scope>NUCLEOTIDE SEQUENCE [LARGE SCALE GENOMIC DNA]</scope>
    <source>
        <strain evidence="3 4">AJA010-31</strain>
    </source>
</reference>
<protein>
    <submittedName>
        <fullName evidence="3">Uncharacterized protein</fullName>
    </submittedName>
</protein>
<feature type="region of interest" description="Disordered" evidence="1">
    <location>
        <begin position="534"/>
        <end position="564"/>
    </location>
</feature>
<organism evidence="3 4">
    <name type="scientific">Cyclotella atomus</name>
    <dbReference type="NCBI Taxonomy" id="382360"/>
    <lineage>
        <taxon>Eukaryota</taxon>
        <taxon>Sar</taxon>
        <taxon>Stramenopiles</taxon>
        <taxon>Ochrophyta</taxon>
        <taxon>Bacillariophyta</taxon>
        <taxon>Coscinodiscophyceae</taxon>
        <taxon>Thalassiosirophycidae</taxon>
        <taxon>Stephanodiscales</taxon>
        <taxon>Stephanodiscaceae</taxon>
        <taxon>Cyclotella</taxon>
    </lineage>
</organism>
<dbReference type="PANTHER" id="PTHR23547:SF1">
    <property type="entry name" value="MAJOR FACILITATOR SUPERFAMILY MFS_1"/>
    <property type="match status" value="1"/>
</dbReference>
<dbReference type="PANTHER" id="PTHR23547">
    <property type="entry name" value="MAJOR FACILITATOR SUPERFAMILY DOMAIN, GENERAL SUBSTRATE TRANSPORTER"/>
    <property type="match status" value="1"/>
</dbReference>
<dbReference type="AlphaFoldDB" id="A0ABD3QJG6"/>
<evidence type="ECO:0000256" key="1">
    <source>
        <dbReference type="SAM" id="MobiDB-lite"/>
    </source>
</evidence>
<feature type="compositionally biased region" description="Acidic residues" evidence="1">
    <location>
        <begin position="534"/>
        <end position="546"/>
    </location>
</feature>
<evidence type="ECO:0000313" key="4">
    <source>
        <dbReference type="Proteomes" id="UP001530400"/>
    </source>
</evidence>
<feature type="transmembrane region" description="Helical" evidence="2">
    <location>
        <begin position="491"/>
        <end position="514"/>
    </location>
</feature>
<keyword evidence="2" id="KW-1133">Transmembrane helix</keyword>
<comment type="caution">
    <text evidence="3">The sequence shown here is derived from an EMBL/GenBank/DDBJ whole genome shotgun (WGS) entry which is preliminary data.</text>
</comment>
<dbReference type="Gene3D" id="1.20.1250.20">
    <property type="entry name" value="MFS general substrate transporter like domains"/>
    <property type="match status" value="1"/>
</dbReference>
<dbReference type="Proteomes" id="UP001530400">
    <property type="component" value="Unassembled WGS sequence"/>
</dbReference>
<dbReference type="InterPro" id="IPR036259">
    <property type="entry name" value="MFS_trans_sf"/>
</dbReference>
<feature type="transmembrane region" description="Helical" evidence="2">
    <location>
        <begin position="114"/>
        <end position="134"/>
    </location>
</feature>
<evidence type="ECO:0000313" key="3">
    <source>
        <dbReference type="EMBL" id="KAL3799601.1"/>
    </source>
</evidence>
<feature type="transmembrane region" description="Helical" evidence="2">
    <location>
        <begin position="54"/>
        <end position="80"/>
    </location>
</feature>
<feature type="transmembrane region" description="Helical" evidence="2">
    <location>
        <begin position="378"/>
        <end position="398"/>
    </location>
</feature>
<feature type="transmembrane region" description="Helical" evidence="2">
    <location>
        <begin position="448"/>
        <end position="471"/>
    </location>
</feature>
<feature type="transmembrane region" description="Helical" evidence="2">
    <location>
        <begin position="217"/>
        <end position="236"/>
    </location>
</feature>
<dbReference type="InterPro" id="IPR011701">
    <property type="entry name" value="MFS"/>
</dbReference>
<accession>A0ABD3QJG6</accession>
<keyword evidence="2" id="KW-0812">Transmembrane</keyword>
<gene>
    <name evidence="3" type="ORF">ACHAWO_008917</name>
</gene>
<feature type="region of interest" description="Disordered" evidence="1">
    <location>
        <begin position="18"/>
        <end position="37"/>
    </location>
</feature>
<dbReference type="EMBL" id="JALLPJ020000180">
    <property type="protein sequence ID" value="KAL3799601.1"/>
    <property type="molecule type" value="Genomic_DNA"/>
</dbReference>
<keyword evidence="2" id="KW-0472">Membrane</keyword>
<feature type="transmembrane region" description="Helical" evidence="2">
    <location>
        <begin position="86"/>
        <end position="107"/>
    </location>
</feature>
<dbReference type="InterPro" id="IPR047769">
    <property type="entry name" value="MFS_ArsJ"/>
</dbReference>
<name>A0ABD3QJG6_9STRA</name>